<feature type="region of interest" description="Disordered" evidence="2">
    <location>
        <begin position="121"/>
        <end position="183"/>
    </location>
</feature>
<reference evidence="3" key="1">
    <citation type="journal article" date="2023" name="Mol. Phylogenet. Evol.">
        <title>Genome-scale phylogeny and comparative genomics of the fungal order Sordariales.</title>
        <authorList>
            <person name="Hensen N."/>
            <person name="Bonometti L."/>
            <person name="Westerberg I."/>
            <person name="Brannstrom I.O."/>
            <person name="Guillou S."/>
            <person name="Cros-Aarteil S."/>
            <person name="Calhoun S."/>
            <person name="Haridas S."/>
            <person name="Kuo A."/>
            <person name="Mondo S."/>
            <person name="Pangilinan J."/>
            <person name="Riley R."/>
            <person name="LaButti K."/>
            <person name="Andreopoulos B."/>
            <person name="Lipzen A."/>
            <person name="Chen C."/>
            <person name="Yan M."/>
            <person name="Daum C."/>
            <person name="Ng V."/>
            <person name="Clum A."/>
            <person name="Steindorff A."/>
            <person name="Ohm R.A."/>
            <person name="Martin F."/>
            <person name="Silar P."/>
            <person name="Natvig D.O."/>
            <person name="Lalanne C."/>
            <person name="Gautier V."/>
            <person name="Ament-Velasquez S.L."/>
            <person name="Kruys A."/>
            <person name="Hutchinson M.I."/>
            <person name="Powell A.J."/>
            <person name="Barry K."/>
            <person name="Miller A.N."/>
            <person name="Grigoriev I.V."/>
            <person name="Debuchy R."/>
            <person name="Gladieux P."/>
            <person name="Hiltunen Thoren M."/>
            <person name="Johannesson H."/>
        </authorList>
    </citation>
    <scope>NUCLEOTIDE SEQUENCE</scope>
    <source>
        <strain evidence="3">PSN243</strain>
    </source>
</reference>
<dbReference type="PANTHER" id="PTHR32470">
    <property type="entry name" value="ADH DEHYDROGENASE [UBIQUINONE] 1 ALPHA SUBCOMPLEX ASSEMBLY FACTOR 2"/>
    <property type="match status" value="1"/>
</dbReference>
<evidence type="ECO:0000256" key="2">
    <source>
        <dbReference type="SAM" id="MobiDB-lite"/>
    </source>
</evidence>
<dbReference type="Proteomes" id="UP001321760">
    <property type="component" value="Unassembled WGS sequence"/>
</dbReference>
<dbReference type="GO" id="GO:0005739">
    <property type="term" value="C:mitochondrion"/>
    <property type="evidence" value="ECO:0007669"/>
    <property type="project" value="TreeGrafter"/>
</dbReference>
<reference evidence="3" key="2">
    <citation type="submission" date="2023-05" db="EMBL/GenBank/DDBJ databases">
        <authorList>
            <consortium name="Lawrence Berkeley National Laboratory"/>
            <person name="Steindorff A."/>
            <person name="Hensen N."/>
            <person name="Bonometti L."/>
            <person name="Westerberg I."/>
            <person name="Brannstrom I.O."/>
            <person name="Guillou S."/>
            <person name="Cros-Aarteil S."/>
            <person name="Calhoun S."/>
            <person name="Haridas S."/>
            <person name="Kuo A."/>
            <person name="Mondo S."/>
            <person name="Pangilinan J."/>
            <person name="Riley R."/>
            <person name="Labutti K."/>
            <person name="Andreopoulos B."/>
            <person name="Lipzen A."/>
            <person name="Chen C."/>
            <person name="Yanf M."/>
            <person name="Daum C."/>
            <person name="Ng V."/>
            <person name="Clum A."/>
            <person name="Ohm R."/>
            <person name="Martin F."/>
            <person name="Silar P."/>
            <person name="Natvig D."/>
            <person name="Lalanne C."/>
            <person name="Gautier V."/>
            <person name="Ament-Velasquez S.L."/>
            <person name="Kruys A."/>
            <person name="Hutchinson M.I."/>
            <person name="Powell A.J."/>
            <person name="Barry K."/>
            <person name="Miller A.N."/>
            <person name="Grigoriev I.V."/>
            <person name="Debuchy R."/>
            <person name="Gladieux P."/>
            <person name="Thoren M.H."/>
            <person name="Johannesson H."/>
        </authorList>
    </citation>
    <scope>NUCLEOTIDE SEQUENCE</scope>
    <source>
        <strain evidence="3">PSN243</strain>
    </source>
</reference>
<dbReference type="InterPro" id="IPR052618">
    <property type="entry name" value="ComplexI_NDUFA12"/>
</dbReference>
<name>A0AAV9G969_9PEZI</name>
<dbReference type="GO" id="GO:0032981">
    <property type="term" value="P:mitochondrial respiratory chain complex I assembly"/>
    <property type="evidence" value="ECO:0007669"/>
    <property type="project" value="TreeGrafter"/>
</dbReference>
<organism evidence="3 4">
    <name type="scientific">Podospora aff. communis PSN243</name>
    <dbReference type="NCBI Taxonomy" id="3040156"/>
    <lineage>
        <taxon>Eukaryota</taxon>
        <taxon>Fungi</taxon>
        <taxon>Dikarya</taxon>
        <taxon>Ascomycota</taxon>
        <taxon>Pezizomycotina</taxon>
        <taxon>Sordariomycetes</taxon>
        <taxon>Sordariomycetidae</taxon>
        <taxon>Sordariales</taxon>
        <taxon>Podosporaceae</taxon>
        <taxon>Podospora</taxon>
    </lineage>
</organism>
<evidence type="ECO:0008006" key="5">
    <source>
        <dbReference type="Google" id="ProtNLM"/>
    </source>
</evidence>
<feature type="compositionally biased region" description="Basic and acidic residues" evidence="2">
    <location>
        <begin position="138"/>
        <end position="148"/>
    </location>
</feature>
<dbReference type="Pfam" id="PF05071">
    <property type="entry name" value="NDUFA12"/>
    <property type="match status" value="1"/>
</dbReference>
<gene>
    <name evidence="3" type="ORF">QBC34DRAFT_416090</name>
</gene>
<comment type="similarity">
    <text evidence="1">Belongs to the complex I NDUFA12 subunit family.</text>
</comment>
<proteinExistence type="inferred from homology"/>
<comment type="caution">
    <text evidence="3">The sequence shown here is derived from an EMBL/GenBank/DDBJ whole genome shotgun (WGS) entry which is preliminary data.</text>
</comment>
<evidence type="ECO:0000313" key="4">
    <source>
        <dbReference type="Proteomes" id="UP001321760"/>
    </source>
</evidence>
<evidence type="ECO:0000256" key="1">
    <source>
        <dbReference type="ARBA" id="ARBA00007355"/>
    </source>
</evidence>
<dbReference type="InterPro" id="IPR007763">
    <property type="entry name" value="NDUFA12"/>
</dbReference>
<dbReference type="PANTHER" id="PTHR32470:SF2">
    <property type="entry name" value="NADH DEHYDROGENASE [UBIQUINONE] 1 ALPHA SUBCOMPLEX ASSEMBLY FACTOR 2"/>
    <property type="match status" value="1"/>
</dbReference>
<sequence>MSQSKISPVLKAWYKWKALRLPWRKKFLVGLDLHGNTFWEFRLVNGPGYDGRWRRIVQYPSKTHHGDVNVSPAWHQWLRNTRKDPPSLEEQKADVARQERMKVLAAQADARWAAKESLLGTTDKAPALEGMKGNQGGSREETWKKMQQEQEQGGLKGKNPWKQAAPSGPGEQWQPKAWQPGRK</sequence>
<dbReference type="GO" id="GO:0045271">
    <property type="term" value="C:respiratory chain complex I"/>
    <property type="evidence" value="ECO:0007669"/>
    <property type="project" value="InterPro"/>
</dbReference>
<protein>
    <recommendedName>
        <fullName evidence="5">NADH dehydrogenase [ubiquinone] 1 alpha subcomplex subunit</fullName>
    </recommendedName>
</protein>
<evidence type="ECO:0000313" key="3">
    <source>
        <dbReference type="EMBL" id="KAK4443932.1"/>
    </source>
</evidence>
<keyword evidence="4" id="KW-1185">Reference proteome</keyword>
<accession>A0AAV9G969</accession>
<dbReference type="EMBL" id="MU865984">
    <property type="protein sequence ID" value="KAK4443932.1"/>
    <property type="molecule type" value="Genomic_DNA"/>
</dbReference>
<dbReference type="AlphaFoldDB" id="A0AAV9G969"/>